<dbReference type="EMBL" id="JAPWTK010000018">
    <property type="protein sequence ID" value="KAJ8958274.1"/>
    <property type="molecule type" value="Genomic_DNA"/>
</dbReference>
<sequence>MWTTSSRYLIQKQLV</sequence>
<evidence type="ECO:0000313" key="3">
    <source>
        <dbReference type="Proteomes" id="UP001162162"/>
    </source>
</evidence>
<dbReference type="EMBL" id="JAPWTK010000026">
    <property type="protein sequence ID" value="KAJ8957028.1"/>
    <property type="molecule type" value="Genomic_DNA"/>
</dbReference>
<evidence type="ECO:0000313" key="1">
    <source>
        <dbReference type="EMBL" id="KAJ8957028.1"/>
    </source>
</evidence>
<evidence type="ECO:0000313" key="2">
    <source>
        <dbReference type="EMBL" id="KAJ8958274.1"/>
    </source>
</evidence>
<name>A0AAV8Z515_9CUCU</name>
<proteinExistence type="predicted"/>
<keyword evidence="3" id="KW-1185">Reference proteome</keyword>
<reference evidence="2" key="1">
    <citation type="journal article" date="2023" name="Insect Mol. Biol.">
        <title>Genome sequencing provides insights into the evolution of gene families encoding plant cell wall-degrading enzymes in longhorned beetles.</title>
        <authorList>
            <person name="Shin N.R."/>
            <person name="Okamura Y."/>
            <person name="Kirsch R."/>
            <person name="Pauchet Y."/>
        </authorList>
    </citation>
    <scope>NUCLEOTIDE SEQUENCE</scope>
    <source>
        <strain evidence="2">AMC_N1</strain>
    </source>
</reference>
<protein>
    <submittedName>
        <fullName evidence="2">Uncharacterized protein</fullName>
    </submittedName>
</protein>
<dbReference type="Proteomes" id="UP001162162">
    <property type="component" value="Unassembled WGS sequence"/>
</dbReference>
<accession>A0AAV8Z515</accession>
<organism evidence="2 3">
    <name type="scientific">Aromia moschata</name>
    <dbReference type="NCBI Taxonomy" id="1265417"/>
    <lineage>
        <taxon>Eukaryota</taxon>
        <taxon>Metazoa</taxon>
        <taxon>Ecdysozoa</taxon>
        <taxon>Arthropoda</taxon>
        <taxon>Hexapoda</taxon>
        <taxon>Insecta</taxon>
        <taxon>Pterygota</taxon>
        <taxon>Neoptera</taxon>
        <taxon>Endopterygota</taxon>
        <taxon>Coleoptera</taxon>
        <taxon>Polyphaga</taxon>
        <taxon>Cucujiformia</taxon>
        <taxon>Chrysomeloidea</taxon>
        <taxon>Cerambycidae</taxon>
        <taxon>Cerambycinae</taxon>
        <taxon>Callichromatini</taxon>
        <taxon>Aromia</taxon>
    </lineage>
</organism>
<comment type="caution">
    <text evidence="2">The sequence shown here is derived from an EMBL/GenBank/DDBJ whole genome shotgun (WGS) entry which is preliminary data.</text>
</comment>
<gene>
    <name evidence="1" type="ORF">NQ318_012203</name>
    <name evidence="2" type="ORF">NQ318_017418</name>
</gene>